<comment type="caution">
    <text evidence="1">The sequence shown here is derived from an EMBL/GenBank/DDBJ whole genome shotgun (WGS) entry which is preliminary data.</text>
</comment>
<evidence type="ECO:0000313" key="1">
    <source>
        <dbReference type="EMBL" id="KAL0907545.1"/>
    </source>
</evidence>
<protein>
    <submittedName>
        <fullName evidence="1">Uncharacterized protein</fullName>
    </submittedName>
</protein>
<accession>A0ABD0U5A6</accession>
<gene>
    <name evidence="1" type="ORF">M5K25_021960</name>
</gene>
<evidence type="ECO:0000313" key="2">
    <source>
        <dbReference type="Proteomes" id="UP001552299"/>
    </source>
</evidence>
<sequence>MVSKCAAKAVAFTDPAAKSKKVRRRIPNLFPFNPSKFKNCRNPPDGINLTAAEVASASRRSNPTMTSSTATASATVRPIGPIVSCLGEIGITPARLVSPTVGLMPTTEFFAAGQRIDPSVSMPSETVTILAATAIADPLLDPHGPSFSA</sequence>
<keyword evidence="2" id="KW-1185">Reference proteome</keyword>
<dbReference type="EMBL" id="JANQDX010000017">
    <property type="protein sequence ID" value="KAL0907545.1"/>
    <property type="molecule type" value="Genomic_DNA"/>
</dbReference>
<organism evidence="1 2">
    <name type="scientific">Dendrobium thyrsiflorum</name>
    <name type="common">Pinecone-like raceme dendrobium</name>
    <name type="synonym">Orchid</name>
    <dbReference type="NCBI Taxonomy" id="117978"/>
    <lineage>
        <taxon>Eukaryota</taxon>
        <taxon>Viridiplantae</taxon>
        <taxon>Streptophyta</taxon>
        <taxon>Embryophyta</taxon>
        <taxon>Tracheophyta</taxon>
        <taxon>Spermatophyta</taxon>
        <taxon>Magnoliopsida</taxon>
        <taxon>Liliopsida</taxon>
        <taxon>Asparagales</taxon>
        <taxon>Orchidaceae</taxon>
        <taxon>Epidendroideae</taxon>
        <taxon>Malaxideae</taxon>
        <taxon>Dendrobiinae</taxon>
        <taxon>Dendrobium</taxon>
    </lineage>
</organism>
<dbReference type="AlphaFoldDB" id="A0ABD0U5A6"/>
<proteinExistence type="predicted"/>
<dbReference type="Proteomes" id="UP001552299">
    <property type="component" value="Unassembled WGS sequence"/>
</dbReference>
<name>A0ABD0U5A6_DENTH</name>
<reference evidence="1 2" key="1">
    <citation type="journal article" date="2024" name="Plant Biotechnol. J.">
        <title>Dendrobium thyrsiflorum genome and its molecular insights into genes involved in important horticultural traits.</title>
        <authorList>
            <person name="Chen B."/>
            <person name="Wang J.Y."/>
            <person name="Zheng P.J."/>
            <person name="Li K.L."/>
            <person name="Liang Y.M."/>
            <person name="Chen X.F."/>
            <person name="Zhang C."/>
            <person name="Zhao X."/>
            <person name="He X."/>
            <person name="Zhang G.Q."/>
            <person name="Liu Z.J."/>
            <person name="Xu Q."/>
        </authorList>
    </citation>
    <scope>NUCLEOTIDE SEQUENCE [LARGE SCALE GENOMIC DNA]</scope>
    <source>
        <strain evidence="1">GZMU011</strain>
    </source>
</reference>